<dbReference type="GO" id="GO:0051920">
    <property type="term" value="F:peroxiredoxin activity"/>
    <property type="evidence" value="ECO:0007669"/>
    <property type="project" value="InterPro"/>
</dbReference>
<dbReference type="Proteomes" id="UP000078224">
    <property type="component" value="Unassembled WGS sequence"/>
</dbReference>
<dbReference type="PANTHER" id="PTHR34846:SF10">
    <property type="entry name" value="CYTOPLASMIC PROTEIN"/>
    <property type="match status" value="1"/>
</dbReference>
<dbReference type="Pfam" id="PF02627">
    <property type="entry name" value="CMD"/>
    <property type="match status" value="1"/>
</dbReference>
<protein>
    <submittedName>
        <fullName evidence="2">Carboxymuconolactone decarboxylase</fullName>
        <ecNumber evidence="2">1.11.1.15</ecNumber>
    </submittedName>
</protein>
<dbReference type="InterPro" id="IPR029032">
    <property type="entry name" value="AhpD-like"/>
</dbReference>
<dbReference type="EC" id="1.11.1.15" evidence="2"/>
<proteinExistence type="predicted"/>
<dbReference type="NCBIfam" id="TIGR00778">
    <property type="entry name" value="ahpD_dom"/>
    <property type="match status" value="1"/>
</dbReference>
<dbReference type="InterPro" id="IPR004675">
    <property type="entry name" value="AhpD_core"/>
</dbReference>
<reference evidence="2 3" key="1">
    <citation type="submission" date="2016-04" db="EMBL/GenBank/DDBJ databases">
        <title>ATOL: Assembling a taxonomically balanced genome-scale reconstruction of the evolutionary history of the Enterobacteriaceae.</title>
        <authorList>
            <person name="Plunkett G.III."/>
            <person name="Neeno-Eckwall E.C."/>
            <person name="Glasner J.D."/>
            <person name="Perna N.T."/>
        </authorList>
    </citation>
    <scope>NUCLEOTIDE SEQUENCE [LARGE SCALE GENOMIC DNA]</scope>
    <source>
        <strain evidence="2 3">ATCC 35613</strain>
    </source>
</reference>
<comment type="caution">
    <text evidence="2">The sequence shown here is derived from an EMBL/GenBank/DDBJ whole genome shotgun (WGS) entry which is preliminary data.</text>
</comment>
<keyword evidence="2" id="KW-0560">Oxidoreductase</keyword>
<gene>
    <name evidence="2" type="ORF">M998_0615</name>
</gene>
<keyword evidence="3" id="KW-1185">Reference proteome</keyword>
<keyword evidence="2" id="KW-0575">Peroxidase</keyword>
<dbReference type="Gene3D" id="1.20.1290.10">
    <property type="entry name" value="AhpD-like"/>
    <property type="match status" value="1"/>
</dbReference>
<accession>A0A1B7K2A0</accession>
<organism evidence="2 3">
    <name type="scientific">Providencia heimbachae ATCC 35613</name>
    <dbReference type="NCBI Taxonomy" id="1354272"/>
    <lineage>
        <taxon>Bacteria</taxon>
        <taxon>Pseudomonadati</taxon>
        <taxon>Pseudomonadota</taxon>
        <taxon>Gammaproteobacteria</taxon>
        <taxon>Enterobacterales</taxon>
        <taxon>Morganellaceae</taxon>
        <taxon>Providencia</taxon>
    </lineage>
</organism>
<sequence length="143" mass="15740">MNELRLAYSTLSPDAYKGLIDCKKALDKSGLTKELIELINLRVSQINGCAFCLDLHASSLRASGVSNKKIDTLAGWQVSHHFSDSERSALAWTESVVNIANSLAPDPLFNDLKHHFNDEQISDLTIAIGLMSAFNRIAIALRQ</sequence>
<evidence type="ECO:0000259" key="1">
    <source>
        <dbReference type="Pfam" id="PF02627"/>
    </source>
</evidence>
<dbReference type="EMBL" id="LXEW01000011">
    <property type="protein sequence ID" value="OAT54283.1"/>
    <property type="molecule type" value="Genomic_DNA"/>
</dbReference>
<name>A0A1B7K2A0_9GAMM</name>
<dbReference type="AlphaFoldDB" id="A0A1B7K2A0"/>
<dbReference type="PANTHER" id="PTHR34846">
    <property type="entry name" value="4-CARBOXYMUCONOLACTONE DECARBOXYLASE FAMILY PROTEIN (AFU_ORTHOLOGUE AFUA_6G11590)"/>
    <property type="match status" value="1"/>
</dbReference>
<feature type="domain" description="Carboxymuconolactone decarboxylase-like" evidence="1">
    <location>
        <begin position="13"/>
        <end position="94"/>
    </location>
</feature>
<dbReference type="PATRIC" id="fig|1354272.4.peg.632"/>
<dbReference type="OrthoDB" id="9801997at2"/>
<dbReference type="SUPFAM" id="SSF69118">
    <property type="entry name" value="AhpD-like"/>
    <property type="match status" value="1"/>
</dbReference>
<dbReference type="RefSeq" id="WP_068907444.1">
    <property type="nucleotide sequence ID" value="NZ_LXEW01000011.1"/>
</dbReference>
<evidence type="ECO:0000313" key="2">
    <source>
        <dbReference type="EMBL" id="OAT54283.1"/>
    </source>
</evidence>
<dbReference type="InterPro" id="IPR003779">
    <property type="entry name" value="CMD-like"/>
</dbReference>
<evidence type="ECO:0000313" key="3">
    <source>
        <dbReference type="Proteomes" id="UP000078224"/>
    </source>
</evidence>